<evidence type="ECO:0000313" key="1">
    <source>
        <dbReference type="EMBL" id="AHA71037.1"/>
    </source>
</evidence>
<dbReference type="RefSeq" id="WP_023521570.1">
    <property type="nucleotide sequence ID" value="NC_022873.1"/>
</dbReference>
<protein>
    <submittedName>
        <fullName evidence="1">Uncharacterized protein</fullName>
    </submittedName>
</protein>
<name>A0A9W3KD94_BACTU</name>
<evidence type="ECO:0000313" key="2">
    <source>
        <dbReference type="Proteomes" id="UP000018566"/>
    </source>
</evidence>
<sequence>MDIESVLKSLIPLGSALLGGYITYRMNRAKEKKEADKKQLESLFELQKINFKLLSSFTDCLLILDKYALLPTEKEDYDIDKVTRRIFECSNELAELNVISLSHAIHINKDIFKLVKETHLETRLLFPGIQKSNPNMVNGVVRTYSDENKNGLNLAIEKIALLQNTLILMEENYVERYIK</sequence>
<dbReference type="EMBL" id="CP005935">
    <property type="protein sequence ID" value="AHA71037.1"/>
    <property type="molecule type" value="Genomic_DNA"/>
</dbReference>
<organism evidence="1 2">
    <name type="scientific">Bacillus thuringiensis YBT-1518</name>
    <dbReference type="NCBI Taxonomy" id="529122"/>
    <lineage>
        <taxon>Bacteria</taxon>
        <taxon>Bacillati</taxon>
        <taxon>Bacillota</taxon>
        <taxon>Bacilli</taxon>
        <taxon>Bacillales</taxon>
        <taxon>Bacillaceae</taxon>
        <taxon>Bacillus</taxon>
        <taxon>Bacillus cereus group</taxon>
    </lineage>
</organism>
<dbReference type="KEGG" id="bthu:YBT1518_09200"/>
<dbReference type="Proteomes" id="UP000018566">
    <property type="component" value="Chromosome"/>
</dbReference>
<proteinExistence type="predicted"/>
<reference evidence="1 2" key="1">
    <citation type="submission" date="2013-05" db="EMBL/GenBank/DDBJ databases">
        <title>Complete genome sequence of Bacillus thuringiensis YBT-1518, a typical strain with high toxicity to nematode.</title>
        <authorList>
            <person name="Wang P."/>
            <person name="Zhang C."/>
            <person name="Guo M."/>
            <person name="Guo S."/>
            <person name="Zhu Y."/>
            <person name="Zheng J."/>
            <person name="Zhu L."/>
            <person name="Ruan L."/>
            <person name="Peng D."/>
            <person name="Sun M."/>
        </authorList>
    </citation>
    <scope>NUCLEOTIDE SEQUENCE [LARGE SCALE GENOMIC DNA]</scope>
    <source>
        <strain evidence="1 2">YBT-1518</strain>
    </source>
</reference>
<accession>A0A9W3KD94</accession>
<dbReference type="AlphaFoldDB" id="A0A9W3KD94"/>
<gene>
    <name evidence="1" type="ORF">YBT1518_09200</name>
</gene>